<dbReference type="EMBL" id="GGEC01082040">
    <property type="protein sequence ID" value="MBX62524.1"/>
    <property type="molecule type" value="Transcribed_RNA"/>
</dbReference>
<reference evidence="1" key="1">
    <citation type="submission" date="2018-02" db="EMBL/GenBank/DDBJ databases">
        <title>Rhizophora mucronata_Transcriptome.</title>
        <authorList>
            <person name="Meera S.P."/>
            <person name="Sreeshan A."/>
            <person name="Augustine A."/>
        </authorList>
    </citation>
    <scope>NUCLEOTIDE SEQUENCE</scope>
    <source>
        <tissue evidence="1">Leaf</tissue>
    </source>
</reference>
<accession>A0A2P2Q6C9</accession>
<dbReference type="AlphaFoldDB" id="A0A2P2Q6C9"/>
<protein>
    <submittedName>
        <fullName evidence="1">Uncharacterized protein</fullName>
    </submittedName>
</protein>
<evidence type="ECO:0000313" key="1">
    <source>
        <dbReference type="EMBL" id="MBX62524.1"/>
    </source>
</evidence>
<sequence>MAVGTESRILLSLNPLMVHTLLCLSFPPKLRDTRTILGFLNADHCLEVDAASLENLPSLASPSCFASTPFGSLELVVILMLSLLGCQLLYINSGRNGNIAGFFCNQLLNFYSRMQGMAKKEEE</sequence>
<organism evidence="1">
    <name type="scientific">Rhizophora mucronata</name>
    <name type="common">Asiatic mangrove</name>
    <dbReference type="NCBI Taxonomy" id="61149"/>
    <lineage>
        <taxon>Eukaryota</taxon>
        <taxon>Viridiplantae</taxon>
        <taxon>Streptophyta</taxon>
        <taxon>Embryophyta</taxon>
        <taxon>Tracheophyta</taxon>
        <taxon>Spermatophyta</taxon>
        <taxon>Magnoliopsida</taxon>
        <taxon>eudicotyledons</taxon>
        <taxon>Gunneridae</taxon>
        <taxon>Pentapetalae</taxon>
        <taxon>rosids</taxon>
        <taxon>fabids</taxon>
        <taxon>Malpighiales</taxon>
        <taxon>Rhizophoraceae</taxon>
        <taxon>Rhizophora</taxon>
    </lineage>
</organism>
<name>A0A2P2Q6C9_RHIMU</name>
<proteinExistence type="predicted"/>